<organism evidence="3 5">
    <name type="scientific">Cercospora beticola</name>
    <name type="common">Sugarbeet leaf spot fungus</name>
    <dbReference type="NCBI Taxonomy" id="122368"/>
    <lineage>
        <taxon>Eukaryota</taxon>
        <taxon>Fungi</taxon>
        <taxon>Dikarya</taxon>
        <taxon>Ascomycota</taxon>
        <taxon>Pezizomycotina</taxon>
        <taxon>Dothideomycetes</taxon>
        <taxon>Dothideomycetidae</taxon>
        <taxon>Mycosphaerellales</taxon>
        <taxon>Mycosphaerellaceae</taxon>
        <taxon>Cercospora</taxon>
    </lineage>
</organism>
<feature type="domain" description="DUF6536" evidence="2">
    <location>
        <begin position="43"/>
        <end position="197"/>
    </location>
</feature>
<feature type="transmembrane region" description="Helical" evidence="1">
    <location>
        <begin position="45"/>
        <end position="69"/>
    </location>
</feature>
<feature type="transmembrane region" description="Helical" evidence="1">
    <location>
        <begin position="607"/>
        <end position="631"/>
    </location>
</feature>
<dbReference type="EMBL" id="CP134186">
    <property type="protein sequence ID" value="WPA99500.1"/>
    <property type="molecule type" value="Genomic_DNA"/>
</dbReference>
<evidence type="ECO:0000256" key="1">
    <source>
        <dbReference type="SAM" id="Phobius"/>
    </source>
</evidence>
<evidence type="ECO:0000313" key="5">
    <source>
        <dbReference type="Proteomes" id="UP000230605"/>
    </source>
</evidence>
<feature type="transmembrane region" description="Helical" evidence="1">
    <location>
        <begin position="560"/>
        <end position="579"/>
    </location>
</feature>
<keyword evidence="1" id="KW-0812">Transmembrane</keyword>
<accession>A0A2G5I1X8</accession>
<dbReference type="OrthoDB" id="5429634at2759"/>
<dbReference type="PANTHER" id="PTHR35395">
    <property type="entry name" value="DUF6536 DOMAIN-CONTAINING PROTEIN"/>
    <property type="match status" value="1"/>
</dbReference>
<evidence type="ECO:0000313" key="3">
    <source>
        <dbReference type="EMBL" id="PIA98797.1"/>
    </source>
</evidence>
<gene>
    <name evidence="3" type="ORF">CB0940_02366</name>
    <name evidence="4" type="ORF">RHO25_004118</name>
</gene>
<keyword evidence="6" id="KW-1185">Reference proteome</keyword>
<keyword evidence="1" id="KW-0472">Membrane</keyword>
<evidence type="ECO:0000259" key="2">
    <source>
        <dbReference type="Pfam" id="PF20163"/>
    </source>
</evidence>
<dbReference type="Pfam" id="PF20163">
    <property type="entry name" value="DUF6536"/>
    <property type="match status" value="1"/>
</dbReference>
<dbReference type="EMBL" id="LKMD01000101">
    <property type="protein sequence ID" value="PIA98797.1"/>
    <property type="molecule type" value="Genomic_DNA"/>
</dbReference>
<feature type="transmembrane region" description="Helical" evidence="1">
    <location>
        <begin position="436"/>
        <end position="456"/>
    </location>
</feature>
<name>A0A2G5I1X8_CERBT</name>
<evidence type="ECO:0000313" key="6">
    <source>
        <dbReference type="Proteomes" id="UP001302367"/>
    </source>
</evidence>
<reference evidence="4 6" key="2">
    <citation type="submission" date="2023-09" db="EMBL/GenBank/DDBJ databases">
        <title>Complete-Gapless Cercospora beticola genome.</title>
        <authorList>
            <person name="Wyatt N.A."/>
            <person name="Spanner R.E."/>
            <person name="Bolton M.D."/>
        </authorList>
    </citation>
    <scope>NUCLEOTIDE SEQUENCE [LARGE SCALE GENOMIC DNA]</scope>
    <source>
        <strain evidence="4">Cb09-40</strain>
    </source>
</reference>
<keyword evidence="1" id="KW-1133">Transmembrane helix</keyword>
<dbReference type="AlphaFoldDB" id="A0A2G5I1X8"/>
<evidence type="ECO:0000313" key="4">
    <source>
        <dbReference type="EMBL" id="WPA99500.1"/>
    </source>
</evidence>
<proteinExistence type="predicted"/>
<feature type="transmembrane region" description="Helical" evidence="1">
    <location>
        <begin position="366"/>
        <end position="391"/>
    </location>
</feature>
<sequence length="715" mass="79498">MASAFTYTAVPAKEEVHVHESDLRAAHEDDAPKALPPSRWKTWKAGVAASTALCCAVLITNIILTVFAFQQFAGSMMAGIGTIFQGSCNSVNAWSTGLHVIINVLSSAMLSASNYTMQSLAAPTRAEIDKAHANNESVDIGLLSLSNIMGKVSAWRTCAIWILALTSLPIHLLYNSAIFKTIDNNVYDIFLAEENWLNGAPFTATNLLSDDGGPDGRLYTYNSSGRYYPWVNEMIRDYGPSYDYLREKQKWFSENFRNGSAVQRFDNADCMAKYGQHYISGYADILLITSPSPEQDNRTFLWWGTIDHDRWPKGWIDRRRETSLDWVFPGGNEEWIRAHPDRWSANNRIIDYCLARINEPKCELQFTVQVLFVAIACNAAKSVVMLFTLFLHREAILVTIGDAIASFLKTSTTTGTKREGRKISKKILRWRHTSPLHWYFTIPLCLGGIITASIYLHKGLTWTGINSSTRPSLATSGFGTLNPSSIIGAGPAQRGFKGLIGCIILANVPQLICSILYMAYNGLFTSMLLGAEWSSYYLRYKPLRVSRPTGQQRSTYYLQLPLRYSILLLIASTTLHWLISQSFFLSRIVVYREGVAIDPPGQEQSRVAFSCLPILIVIILGSLMILVAIGFGQRKLKMGSMPFVGSDSRKIQQACIAMRGDEGLEEKPIAWGEVDVDLEQDQQAVVYVDGAALSERKKVCGFTSLPVREPVGSGS</sequence>
<reference evidence="3 5" key="1">
    <citation type="submission" date="2015-10" db="EMBL/GenBank/DDBJ databases">
        <title>The cercosporin biosynthetic gene cluster was horizontally transferred to several fungal lineages and shown to be expanded in Cercospora beticola based on microsynteny with recipient genomes.</title>
        <authorList>
            <person name="De Jonge R."/>
            <person name="Ebert M.K."/>
            <person name="Suttle J.C."/>
            <person name="Jurick Ii W.M."/>
            <person name="Secor G.A."/>
            <person name="Thomma B.P."/>
            <person name="Van De Peer Y."/>
            <person name="Bolton M.D."/>
        </authorList>
    </citation>
    <scope>NUCLEOTIDE SEQUENCE [LARGE SCALE GENOMIC DNA]</scope>
    <source>
        <strain evidence="3 5">09-40</strain>
    </source>
</reference>
<feature type="transmembrane region" description="Helical" evidence="1">
    <location>
        <begin position="154"/>
        <end position="174"/>
    </location>
</feature>
<dbReference type="Proteomes" id="UP001302367">
    <property type="component" value="Chromosome 3"/>
</dbReference>
<dbReference type="PANTHER" id="PTHR35395:SF1">
    <property type="entry name" value="DUF6536 DOMAIN-CONTAINING PROTEIN"/>
    <property type="match status" value="1"/>
</dbReference>
<dbReference type="Proteomes" id="UP000230605">
    <property type="component" value="Chromosome 3"/>
</dbReference>
<protein>
    <recommendedName>
        <fullName evidence="2">DUF6536 domain-containing protein</fullName>
    </recommendedName>
</protein>
<dbReference type="InterPro" id="IPR046623">
    <property type="entry name" value="DUF6536"/>
</dbReference>